<dbReference type="Gene3D" id="6.10.340.10">
    <property type="match status" value="1"/>
</dbReference>
<reference evidence="14 15" key="1">
    <citation type="submission" date="2020-06" db="EMBL/GenBank/DDBJ databases">
        <title>Pseudomonas eucalypticola sp. nov., an endophyte of Eucalyptus dunnii leaves with biocontrol ability of eucalyptus leaf blight.</title>
        <authorList>
            <person name="Liu Y."/>
            <person name="Song Z."/>
            <person name="Zeng H."/>
            <person name="Lu M."/>
            <person name="Wang X."/>
            <person name="Lian X."/>
            <person name="Zhang Q."/>
        </authorList>
    </citation>
    <scope>NUCLEOTIDE SEQUENCE [LARGE SCALE GENOMIC DNA]</scope>
    <source>
        <strain evidence="14 15">NP-1</strain>
    </source>
</reference>
<dbReference type="PANTHER" id="PTHR45436:SF8">
    <property type="entry name" value="HISTIDINE KINASE"/>
    <property type="match status" value="1"/>
</dbReference>
<dbReference type="Gene3D" id="1.10.287.130">
    <property type="match status" value="1"/>
</dbReference>
<keyword evidence="9" id="KW-0902">Two-component regulatory system</keyword>
<dbReference type="CDD" id="cd00075">
    <property type="entry name" value="HATPase"/>
    <property type="match status" value="1"/>
</dbReference>
<dbReference type="PANTHER" id="PTHR45436">
    <property type="entry name" value="SENSOR HISTIDINE KINASE YKOH"/>
    <property type="match status" value="1"/>
</dbReference>
<dbReference type="GO" id="GO:0000155">
    <property type="term" value="F:phosphorelay sensor kinase activity"/>
    <property type="evidence" value="ECO:0007669"/>
    <property type="project" value="InterPro"/>
</dbReference>
<dbReference type="InterPro" id="IPR050428">
    <property type="entry name" value="TCS_sensor_his_kinase"/>
</dbReference>
<dbReference type="AlphaFoldDB" id="A0A7D5D9A6"/>
<feature type="domain" description="HAMP" evidence="13">
    <location>
        <begin position="184"/>
        <end position="237"/>
    </location>
</feature>
<dbReference type="InterPro" id="IPR003594">
    <property type="entry name" value="HATPase_dom"/>
</dbReference>
<evidence type="ECO:0000313" key="14">
    <source>
        <dbReference type="EMBL" id="QKZ05937.1"/>
    </source>
</evidence>
<evidence type="ECO:0000259" key="13">
    <source>
        <dbReference type="PROSITE" id="PS50885"/>
    </source>
</evidence>
<dbReference type="SUPFAM" id="SSF47384">
    <property type="entry name" value="Homodimeric domain of signal transducing histidine kinase"/>
    <property type="match status" value="1"/>
</dbReference>
<dbReference type="SMART" id="SM00387">
    <property type="entry name" value="HATPase_c"/>
    <property type="match status" value="1"/>
</dbReference>
<evidence type="ECO:0000256" key="3">
    <source>
        <dbReference type="ARBA" id="ARBA00012438"/>
    </source>
</evidence>
<dbReference type="PROSITE" id="PS50885">
    <property type="entry name" value="HAMP"/>
    <property type="match status" value="1"/>
</dbReference>
<evidence type="ECO:0000256" key="7">
    <source>
        <dbReference type="ARBA" id="ARBA00022777"/>
    </source>
</evidence>
<dbReference type="EC" id="2.7.13.3" evidence="3"/>
<keyword evidence="7 14" id="KW-0418">Kinase</keyword>
<dbReference type="InterPro" id="IPR003661">
    <property type="entry name" value="HisK_dim/P_dom"/>
</dbReference>
<feature type="transmembrane region" description="Helical" evidence="11">
    <location>
        <begin position="20"/>
        <end position="40"/>
    </location>
</feature>
<keyword evidence="8 11" id="KW-1133">Transmembrane helix</keyword>
<evidence type="ECO:0000256" key="8">
    <source>
        <dbReference type="ARBA" id="ARBA00022989"/>
    </source>
</evidence>
<proteinExistence type="predicted"/>
<evidence type="ECO:0000256" key="10">
    <source>
        <dbReference type="ARBA" id="ARBA00023136"/>
    </source>
</evidence>
<dbReference type="SMART" id="SM00388">
    <property type="entry name" value="HisKA"/>
    <property type="match status" value="1"/>
</dbReference>
<keyword evidence="4" id="KW-0597">Phosphoprotein</keyword>
<evidence type="ECO:0000256" key="4">
    <source>
        <dbReference type="ARBA" id="ARBA00022553"/>
    </source>
</evidence>
<dbReference type="PROSITE" id="PS50109">
    <property type="entry name" value="HIS_KIN"/>
    <property type="match status" value="1"/>
</dbReference>
<organism evidence="14 15">
    <name type="scientific">Pseudomonas eucalypticola</name>
    <dbReference type="NCBI Taxonomy" id="2599595"/>
    <lineage>
        <taxon>Bacteria</taxon>
        <taxon>Pseudomonadati</taxon>
        <taxon>Pseudomonadota</taxon>
        <taxon>Gammaproteobacteria</taxon>
        <taxon>Pseudomonadales</taxon>
        <taxon>Pseudomonadaceae</taxon>
        <taxon>Pseudomonas</taxon>
    </lineage>
</organism>
<accession>A0A7D5D9A6</accession>
<evidence type="ECO:0000256" key="1">
    <source>
        <dbReference type="ARBA" id="ARBA00000085"/>
    </source>
</evidence>
<dbReference type="Pfam" id="PF02518">
    <property type="entry name" value="HATPase_c"/>
    <property type="match status" value="1"/>
</dbReference>
<name>A0A7D5D9A6_9PSED</name>
<comment type="subcellular location">
    <subcellularLocation>
        <location evidence="2">Membrane</location>
    </subcellularLocation>
</comment>
<dbReference type="EMBL" id="CP056030">
    <property type="protein sequence ID" value="QKZ05937.1"/>
    <property type="molecule type" value="Genomic_DNA"/>
</dbReference>
<protein>
    <recommendedName>
        <fullName evidence="3">histidine kinase</fullName>
        <ecNumber evidence="3">2.7.13.3</ecNumber>
    </recommendedName>
</protein>
<dbReference type="CDD" id="cd06225">
    <property type="entry name" value="HAMP"/>
    <property type="match status" value="1"/>
</dbReference>
<evidence type="ECO:0000256" key="6">
    <source>
        <dbReference type="ARBA" id="ARBA00022692"/>
    </source>
</evidence>
<dbReference type="InterPro" id="IPR005467">
    <property type="entry name" value="His_kinase_dom"/>
</dbReference>
<evidence type="ECO:0000259" key="12">
    <source>
        <dbReference type="PROSITE" id="PS50109"/>
    </source>
</evidence>
<evidence type="ECO:0000256" key="5">
    <source>
        <dbReference type="ARBA" id="ARBA00022679"/>
    </source>
</evidence>
<dbReference type="SMART" id="SM00304">
    <property type="entry name" value="HAMP"/>
    <property type="match status" value="1"/>
</dbReference>
<dbReference type="GO" id="GO:0005886">
    <property type="term" value="C:plasma membrane"/>
    <property type="evidence" value="ECO:0007669"/>
    <property type="project" value="TreeGrafter"/>
</dbReference>
<dbReference type="PRINTS" id="PR00344">
    <property type="entry name" value="BCTRLSENSOR"/>
</dbReference>
<gene>
    <name evidence="14" type="ORF">HWQ56_19960</name>
</gene>
<evidence type="ECO:0000256" key="9">
    <source>
        <dbReference type="ARBA" id="ARBA00023012"/>
    </source>
</evidence>
<evidence type="ECO:0000256" key="11">
    <source>
        <dbReference type="SAM" id="Phobius"/>
    </source>
</evidence>
<dbReference type="Proteomes" id="UP000509568">
    <property type="component" value="Chromosome"/>
</dbReference>
<dbReference type="InterPro" id="IPR003660">
    <property type="entry name" value="HAMP_dom"/>
</dbReference>
<feature type="domain" description="Histidine kinase" evidence="12">
    <location>
        <begin position="245"/>
        <end position="460"/>
    </location>
</feature>
<sequence>MSSRPVVEPWRSSSSRLIGFYALFFVAWGALFTGVLYWQISNYLGNVAQRTLMQRAHYYAKVDDANLLGELAASEAYSTPNIDAYGLFDAQGRHLAGDLLKLRASLPDDGQVHYLQRGLSVAQASEEPRSSYALLVHRGDGRMLVLARDGGSVSAVGGIIQQALAWGLSLTLIPGLIGWHLLRRRPLKRVQGLQRSTESVVSGNLADRLPLSSRRDELDMLASAVNTMLDHIEQLMLEVKGVCDGIAHDLRTPLTRLRARLHQLDQMPLAPEQRRTLDQALTESESIMVRFQGLLRVAELEDTRRRGAFQACSATDLLTQVHEFYEPLALERQQTLSLDIEGPLPALMGDVALLFEALVNLLDNAIKFTPPGGAIRLRGSATASAVTLEVIDNGPGIPPAERPQVLRRLYRAPAADTQPGHGLGLSLVAAIVRLHGYQLHIGSADDGRGARISLSCPVVPATQG</sequence>
<dbReference type="SUPFAM" id="SSF55874">
    <property type="entry name" value="ATPase domain of HSP90 chaperone/DNA topoisomerase II/histidine kinase"/>
    <property type="match status" value="1"/>
</dbReference>
<keyword evidence="5" id="KW-0808">Transferase</keyword>
<dbReference type="RefSeq" id="WP_176571592.1">
    <property type="nucleotide sequence ID" value="NZ_CP056030.1"/>
</dbReference>
<dbReference type="InterPro" id="IPR036890">
    <property type="entry name" value="HATPase_C_sf"/>
</dbReference>
<dbReference type="Pfam" id="PF00512">
    <property type="entry name" value="HisKA"/>
    <property type="match status" value="1"/>
</dbReference>
<dbReference type="Gene3D" id="3.30.565.10">
    <property type="entry name" value="Histidine kinase-like ATPase, C-terminal domain"/>
    <property type="match status" value="1"/>
</dbReference>
<keyword evidence="6 11" id="KW-0812">Transmembrane</keyword>
<comment type="catalytic activity">
    <reaction evidence="1">
        <text>ATP + protein L-histidine = ADP + protein N-phospho-L-histidine.</text>
        <dbReference type="EC" id="2.7.13.3"/>
    </reaction>
</comment>
<keyword evidence="15" id="KW-1185">Reference proteome</keyword>
<dbReference type="SUPFAM" id="SSF158472">
    <property type="entry name" value="HAMP domain-like"/>
    <property type="match status" value="1"/>
</dbReference>
<dbReference type="InterPro" id="IPR036097">
    <property type="entry name" value="HisK_dim/P_sf"/>
</dbReference>
<keyword evidence="10 11" id="KW-0472">Membrane</keyword>
<dbReference type="InterPro" id="IPR004358">
    <property type="entry name" value="Sig_transdc_His_kin-like_C"/>
</dbReference>
<evidence type="ECO:0000313" key="15">
    <source>
        <dbReference type="Proteomes" id="UP000509568"/>
    </source>
</evidence>
<dbReference type="Pfam" id="PF00672">
    <property type="entry name" value="HAMP"/>
    <property type="match status" value="1"/>
</dbReference>
<dbReference type="CDD" id="cd00082">
    <property type="entry name" value="HisKA"/>
    <property type="match status" value="1"/>
</dbReference>
<dbReference type="KEGG" id="pez:HWQ56_19960"/>
<evidence type="ECO:0000256" key="2">
    <source>
        <dbReference type="ARBA" id="ARBA00004370"/>
    </source>
</evidence>